<keyword evidence="2" id="KW-1185">Reference proteome</keyword>
<dbReference type="InterPro" id="IPR036390">
    <property type="entry name" value="WH_DNA-bd_sf"/>
</dbReference>
<gene>
    <name evidence="1" type="ORF">GCM10022222_12030</name>
</gene>
<protein>
    <submittedName>
        <fullName evidence="1">Helix-turn-helix domain-containing protein</fullName>
    </submittedName>
</protein>
<accession>A0ABP6V7T5</accession>
<dbReference type="EMBL" id="BAAAZN010000002">
    <property type="protein sequence ID" value="GAA3530620.1"/>
    <property type="molecule type" value="Genomic_DNA"/>
</dbReference>
<organism evidence="1 2">
    <name type="scientific">Amycolatopsis ultiminotia</name>
    <dbReference type="NCBI Taxonomy" id="543629"/>
    <lineage>
        <taxon>Bacteria</taxon>
        <taxon>Bacillati</taxon>
        <taxon>Actinomycetota</taxon>
        <taxon>Actinomycetes</taxon>
        <taxon>Pseudonocardiales</taxon>
        <taxon>Pseudonocardiaceae</taxon>
        <taxon>Amycolatopsis</taxon>
    </lineage>
</organism>
<reference evidence="2" key="1">
    <citation type="journal article" date="2019" name="Int. J. Syst. Evol. Microbiol.">
        <title>The Global Catalogue of Microorganisms (GCM) 10K type strain sequencing project: providing services to taxonomists for standard genome sequencing and annotation.</title>
        <authorList>
            <consortium name="The Broad Institute Genomics Platform"/>
            <consortium name="The Broad Institute Genome Sequencing Center for Infectious Disease"/>
            <person name="Wu L."/>
            <person name="Ma J."/>
        </authorList>
    </citation>
    <scope>NUCLEOTIDE SEQUENCE [LARGE SCALE GENOMIC DNA]</scope>
    <source>
        <strain evidence="2">JCM 16898</strain>
    </source>
</reference>
<dbReference type="Gene3D" id="1.10.10.10">
    <property type="entry name" value="Winged helix-like DNA-binding domain superfamily/Winged helix DNA-binding domain"/>
    <property type="match status" value="1"/>
</dbReference>
<dbReference type="InterPro" id="IPR036388">
    <property type="entry name" value="WH-like_DNA-bd_sf"/>
</dbReference>
<dbReference type="InterPro" id="IPR011991">
    <property type="entry name" value="ArsR-like_HTH"/>
</dbReference>
<dbReference type="CDD" id="cd00090">
    <property type="entry name" value="HTH_ARSR"/>
    <property type="match status" value="1"/>
</dbReference>
<dbReference type="SUPFAM" id="SSF46785">
    <property type="entry name" value="Winged helix' DNA-binding domain"/>
    <property type="match status" value="1"/>
</dbReference>
<name>A0ABP6V7T5_9PSEU</name>
<sequence>MTSERATIRAVAALDEDLRHGMYAFIRDAHHPVTREEAAAAVGISRKLAAFHLDKLVAAGLLRARYETAGKVGRAPKVYEPAGTDFAISIPPRRPDVLGSILLDAVSSAAPEETARDAALRAAGQHGAEAGAAERARIRPGRLGTERGLTVAGAVLARHGFEPSRETPACVRLRNCPFRPLASRAPDLVCGLTRRFLTGLLDGLGASGVSATPVTPPFEGCCVELRGGRNRPSGDPPARS</sequence>
<evidence type="ECO:0000313" key="2">
    <source>
        <dbReference type="Proteomes" id="UP001500689"/>
    </source>
</evidence>
<dbReference type="RefSeq" id="WP_344856146.1">
    <property type="nucleotide sequence ID" value="NZ_BAAAZN010000002.1"/>
</dbReference>
<evidence type="ECO:0000313" key="1">
    <source>
        <dbReference type="EMBL" id="GAA3530620.1"/>
    </source>
</evidence>
<dbReference type="Proteomes" id="UP001500689">
    <property type="component" value="Unassembled WGS sequence"/>
</dbReference>
<comment type="caution">
    <text evidence="1">The sequence shown here is derived from an EMBL/GenBank/DDBJ whole genome shotgun (WGS) entry which is preliminary data.</text>
</comment>
<proteinExistence type="predicted"/>